<feature type="region of interest" description="Disordered" evidence="1">
    <location>
        <begin position="1"/>
        <end position="26"/>
    </location>
</feature>
<dbReference type="Proteomes" id="UP000595437">
    <property type="component" value="Chromosome 13"/>
</dbReference>
<keyword evidence="3" id="KW-1185">Reference proteome</keyword>
<accession>A0A7T8GV60</accession>
<evidence type="ECO:0000256" key="1">
    <source>
        <dbReference type="SAM" id="MobiDB-lite"/>
    </source>
</evidence>
<dbReference type="AlphaFoldDB" id="A0A7T8GV60"/>
<organism evidence="2 3">
    <name type="scientific">Caligus rogercresseyi</name>
    <name type="common">Sea louse</name>
    <dbReference type="NCBI Taxonomy" id="217165"/>
    <lineage>
        <taxon>Eukaryota</taxon>
        <taxon>Metazoa</taxon>
        <taxon>Ecdysozoa</taxon>
        <taxon>Arthropoda</taxon>
        <taxon>Crustacea</taxon>
        <taxon>Multicrustacea</taxon>
        <taxon>Hexanauplia</taxon>
        <taxon>Copepoda</taxon>
        <taxon>Siphonostomatoida</taxon>
        <taxon>Caligidae</taxon>
        <taxon>Caligus</taxon>
    </lineage>
</organism>
<protein>
    <submittedName>
        <fullName evidence="2">Ankyrin repeat domaincontaining protein 50like</fullName>
    </submittedName>
</protein>
<dbReference type="EMBL" id="CP045902">
    <property type="protein sequence ID" value="QQP38302.1"/>
    <property type="molecule type" value="Genomic_DNA"/>
</dbReference>
<proteinExistence type="predicted"/>
<sequence>MSSGLSPSLSVISGSDPPARSIPAISRRPNIAARCRASIHQWTVEYPVGSL</sequence>
<evidence type="ECO:0000313" key="2">
    <source>
        <dbReference type="EMBL" id="QQP38302.1"/>
    </source>
</evidence>
<evidence type="ECO:0000313" key="3">
    <source>
        <dbReference type="Proteomes" id="UP000595437"/>
    </source>
</evidence>
<feature type="compositionally biased region" description="Low complexity" evidence="1">
    <location>
        <begin position="1"/>
        <end position="15"/>
    </location>
</feature>
<gene>
    <name evidence="2" type="ORF">FKW44_018845</name>
</gene>
<name>A0A7T8GV60_CALRO</name>
<reference evidence="3" key="1">
    <citation type="submission" date="2021-01" db="EMBL/GenBank/DDBJ databases">
        <title>Caligus Genome Assembly.</title>
        <authorList>
            <person name="Gallardo-Escarate C."/>
        </authorList>
    </citation>
    <scope>NUCLEOTIDE SEQUENCE [LARGE SCALE GENOMIC DNA]</scope>
</reference>